<feature type="transmembrane region" description="Helical" evidence="1">
    <location>
        <begin position="345"/>
        <end position="367"/>
    </location>
</feature>
<comment type="caution">
    <text evidence="2">The sequence shown here is derived from an EMBL/GenBank/DDBJ whole genome shotgun (WGS) entry which is preliminary data.</text>
</comment>
<keyword evidence="1" id="KW-0812">Transmembrane</keyword>
<dbReference type="EMBL" id="JACOOO010000004">
    <property type="protein sequence ID" value="MBC5628056.1"/>
    <property type="molecule type" value="Genomic_DNA"/>
</dbReference>
<reference evidence="2 3" key="1">
    <citation type="submission" date="2020-08" db="EMBL/GenBank/DDBJ databases">
        <title>Genome public.</title>
        <authorList>
            <person name="Liu C."/>
            <person name="Sun Q."/>
        </authorList>
    </citation>
    <scope>NUCLEOTIDE SEQUENCE [LARGE SCALE GENOMIC DNA]</scope>
    <source>
        <strain evidence="2 3">NSJ-6</strain>
    </source>
</reference>
<protein>
    <submittedName>
        <fullName evidence="2">Glucosyltransferase domain-containing protein</fullName>
    </submittedName>
</protein>
<evidence type="ECO:0000256" key="1">
    <source>
        <dbReference type="SAM" id="Phobius"/>
    </source>
</evidence>
<gene>
    <name evidence="2" type="ORF">H8S20_04020</name>
</gene>
<feature type="transmembrane region" description="Helical" evidence="1">
    <location>
        <begin position="120"/>
        <end position="138"/>
    </location>
</feature>
<feature type="transmembrane region" description="Helical" evidence="1">
    <location>
        <begin position="379"/>
        <end position="397"/>
    </location>
</feature>
<dbReference type="RefSeq" id="WP_032120051.1">
    <property type="nucleotide sequence ID" value="NZ_JACOOO010000004.1"/>
</dbReference>
<evidence type="ECO:0000313" key="2">
    <source>
        <dbReference type="EMBL" id="MBC5628056.1"/>
    </source>
</evidence>
<feature type="transmembrane region" description="Helical" evidence="1">
    <location>
        <begin position="144"/>
        <end position="160"/>
    </location>
</feature>
<feature type="transmembrane region" description="Helical" evidence="1">
    <location>
        <begin position="318"/>
        <end position="339"/>
    </location>
</feature>
<feature type="transmembrane region" description="Helical" evidence="1">
    <location>
        <begin position="26"/>
        <end position="43"/>
    </location>
</feature>
<keyword evidence="3" id="KW-1185">Reference proteome</keyword>
<evidence type="ECO:0000313" key="3">
    <source>
        <dbReference type="Proteomes" id="UP000596929"/>
    </source>
</evidence>
<keyword evidence="1" id="KW-0472">Membrane</keyword>
<feature type="transmembrane region" description="Helical" evidence="1">
    <location>
        <begin position="287"/>
        <end position="306"/>
    </location>
</feature>
<keyword evidence="1" id="KW-1133">Transmembrane helix</keyword>
<name>A0ABR7D9J6_9CLOT</name>
<proteinExistence type="predicted"/>
<feature type="transmembrane region" description="Helical" evidence="1">
    <location>
        <begin position="217"/>
        <end position="237"/>
    </location>
</feature>
<feature type="transmembrane region" description="Helical" evidence="1">
    <location>
        <begin position="88"/>
        <end position="108"/>
    </location>
</feature>
<dbReference type="InterPro" id="IPR025686">
    <property type="entry name" value="Glucos_trans_II"/>
</dbReference>
<organism evidence="2 3">
    <name type="scientific">Clostridium hominis</name>
    <dbReference type="NCBI Taxonomy" id="2763036"/>
    <lineage>
        <taxon>Bacteria</taxon>
        <taxon>Bacillati</taxon>
        <taxon>Bacillota</taxon>
        <taxon>Clostridia</taxon>
        <taxon>Eubacteriales</taxon>
        <taxon>Clostridiaceae</taxon>
        <taxon>Clostridium</taxon>
    </lineage>
</organism>
<dbReference type="Pfam" id="PF14264">
    <property type="entry name" value="Glucos_trans_II"/>
    <property type="match status" value="1"/>
</dbReference>
<accession>A0ABR7D9J6</accession>
<sequence>MINKLELKIKSFSCELNSFVRNKNTVACFLSSIFWGILSYIYLFTNNLNIFDNIAMTPWGYGTGTSSGRWFLQEFGNFVGEIWGNYNVPIFIGLFSVLTLAVTSCIIIKIFDIKNKWNCILIGGITVVFPAIASTMLFTFTVGYYSLAIFFAILGIYLIYKYKIIGYFLGTLLFSFSLGIYQGYYPLTASIFVIILIQMCINQKFTFKEVILKGIKFFSALLVGYILYRLFLEYFLFTNNISLSSYEGIDEMGKIDLTLLPEQIKNIYKTLIKMPFSNYNEINGTRIIRYSFLGMYIITFINFLFITKKNFKKKNLSLIGLLLVLLIILPISIDSIVILVPNGRIYTLMQMAFVCIFYLAIITSDYNLEINASSYINKLLNFSGITIILIAILNYSWQSNVNYRAVYYENRILENYYETMYTRIKSIDNYNQDMDVYFVGRVISDKTFKSRWSDLAFRYGGNGSHLNTYSYSRAQTISNYLGYSYEEIDTNSEIYIENKEFIEEMDKYPNDNSIKIINDKIFVRLE</sequence>
<dbReference type="Proteomes" id="UP000596929">
    <property type="component" value="Unassembled WGS sequence"/>
</dbReference>